<dbReference type="EMBL" id="CP092878">
    <property type="protein sequence ID" value="UYV78509.1"/>
    <property type="molecule type" value="Genomic_DNA"/>
</dbReference>
<keyword evidence="3" id="KW-1185">Reference proteome</keyword>
<feature type="compositionally biased region" description="Basic and acidic residues" evidence="1">
    <location>
        <begin position="38"/>
        <end position="66"/>
    </location>
</feature>
<dbReference type="Proteomes" id="UP001235939">
    <property type="component" value="Chromosome 16"/>
</dbReference>
<evidence type="ECO:0000313" key="2">
    <source>
        <dbReference type="EMBL" id="UYV78509.1"/>
    </source>
</evidence>
<gene>
    <name evidence="2" type="ORF">LAZ67_16001816</name>
</gene>
<sequence length="316" mass="36775">MDKLAVVYLRRVLMFFLHAYNKKQRQGEMLAPRVIGDSPRDRVRGHDTNLDAHHRKMESETGRDSSRLPMTTLEHLLTACQNLNCMLLLQLQLNNLPNSHSPAILELLSQENDLVYCNDVVSLMETLGHEHNTEEWRLFIDSSKVSLNAVLLHNGNKFPSVPIAQTFNMKESYESMKLLLKKVEYDRYSWKICDCLNEVEAAAWNSFRNVCKNFLGNVMAENYRDLVNELLLSYKALRCNMSLKIHFLHSHLDFFPENLGAVSDEHGERFHQDISSIKKRYQGKWSPGLLADYCWTLKRDVPQAKYRRKPTVTTFQ</sequence>
<accession>A0ABY6LBG3</accession>
<proteinExistence type="predicted"/>
<feature type="region of interest" description="Disordered" evidence="1">
    <location>
        <begin position="36"/>
        <end position="66"/>
    </location>
</feature>
<evidence type="ECO:0000313" key="3">
    <source>
        <dbReference type="Proteomes" id="UP001235939"/>
    </source>
</evidence>
<organism evidence="2 3">
    <name type="scientific">Cordylochernes scorpioides</name>
    <dbReference type="NCBI Taxonomy" id="51811"/>
    <lineage>
        <taxon>Eukaryota</taxon>
        <taxon>Metazoa</taxon>
        <taxon>Ecdysozoa</taxon>
        <taxon>Arthropoda</taxon>
        <taxon>Chelicerata</taxon>
        <taxon>Arachnida</taxon>
        <taxon>Pseudoscorpiones</taxon>
        <taxon>Cheliferoidea</taxon>
        <taxon>Chernetidae</taxon>
        <taxon>Cordylochernes</taxon>
    </lineage>
</organism>
<evidence type="ECO:0000256" key="1">
    <source>
        <dbReference type="SAM" id="MobiDB-lite"/>
    </source>
</evidence>
<dbReference type="PANTHER" id="PTHR46114">
    <property type="entry name" value="APPLE DOMAIN-CONTAINING PROTEIN"/>
    <property type="match status" value="1"/>
</dbReference>
<name>A0ABY6LBG3_9ARAC</name>
<protein>
    <submittedName>
        <fullName evidence="2">Uncharacterized protein</fullName>
    </submittedName>
</protein>
<dbReference type="PANTHER" id="PTHR46114:SF2">
    <property type="entry name" value="CULLIN N-TERMINAL DOMAIN-CONTAINING PROTEIN"/>
    <property type="match status" value="1"/>
</dbReference>
<reference evidence="2 3" key="1">
    <citation type="submission" date="2022-01" db="EMBL/GenBank/DDBJ databases">
        <title>A chromosomal length assembly of Cordylochernes scorpioides.</title>
        <authorList>
            <person name="Zeh D."/>
            <person name="Zeh J."/>
        </authorList>
    </citation>
    <scope>NUCLEOTIDE SEQUENCE [LARGE SCALE GENOMIC DNA]</scope>
    <source>
        <strain evidence="2">IN4F17</strain>
        <tissue evidence="2">Whole Body</tissue>
    </source>
</reference>